<dbReference type="STRING" id="1147741.A0A0R3RMM7"/>
<proteinExistence type="inferred from homology"/>
<dbReference type="GO" id="GO:0006635">
    <property type="term" value="P:fatty acid beta-oxidation"/>
    <property type="evidence" value="ECO:0007669"/>
    <property type="project" value="TreeGrafter"/>
</dbReference>
<protein>
    <submittedName>
        <fullName evidence="10">ABC transporter domain-containing protein</fullName>
    </submittedName>
</protein>
<sequence>MYLINSFTRITDVALSTGEMAGVLQRVAELVRICKHLDNSITDCDDLVDSTLKKDDTNQYMIYDIHSISYSLPNYYPNRKLLNDFSFAINKDAKIWIAGPSGSGKTSLIRVLSRLWQHETGYIRYGAKRGQILRLSQTPYFPCGHLSLFQQISFPATGISNSLERIDNDYASITCILNELKLDWLIEHCEGLFNPVEFEWQDTLTPSEQQRLAFARVLFQQPELVILDESSSCIDLKIEEHIYQLLISNNIGFISIGHHPSLIKFHDVMLYLNGCGTYEIRSVLSLTPTFSTNPFS</sequence>
<evidence type="ECO:0000256" key="2">
    <source>
        <dbReference type="ARBA" id="ARBA00022448"/>
    </source>
</evidence>
<keyword evidence="5" id="KW-0067">ATP-binding</keyword>
<dbReference type="GO" id="GO:0016887">
    <property type="term" value="F:ATP hydrolysis activity"/>
    <property type="evidence" value="ECO:0007669"/>
    <property type="project" value="InterPro"/>
</dbReference>
<dbReference type="GO" id="GO:0015910">
    <property type="term" value="P:long-chain fatty acid import into peroxisome"/>
    <property type="evidence" value="ECO:0007669"/>
    <property type="project" value="TreeGrafter"/>
</dbReference>
<dbReference type="GO" id="GO:0007031">
    <property type="term" value="P:peroxisome organization"/>
    <property type="evidence" value="ECO:0007669"/>
    <property type="project" value="TreeGrafter"/>
</dbReference>
<dbReference type="Proteomes" id="UP000050640">
    <property type="component" value="Unplaced"/>
</dbReference>
<keyword evidence="7" id="KW-0472">Membrane</keyword>
<accession>A0A0R3RMM7</accession>
<dbReference type="WBParaSite" id="EEL_0000273701-mRNA-1">
    <property type="protein sequence ID" value="EEL_0000273701-mRNA-1"/>
    <property type="gene ID" value="EEL_0000273701"/>
</dbReference>
<keyword evidence="4" id="KW-0547">Nucleotide-binding</keyword>
<evidence type="ECO:0000259" key="8">
    <source>
        <dbReference type="PROSITE" id="PS50893"/>
    </source>
</evidence>
<dbReference type="PANTHER" id="PTHR11384:SF65">
    <property type="entry name" value="ABC TRANSPORTER DOMAIN-CONTAINING PROTEIN"/>
    <property type="match status" value="1"/>
</dbReference>
<dbReference type="AlphaFoldDB" id="A0A0R3RMM7"/>
<dbReference type="PANTHER" id="PTHR11384">
    <property type="entry name" value="ATP-BINDING CASSETTE, SUB-FAMILY D MEMBER"/>
    <property type="match status" value="1"/>
</dbReference>
<keyword evidence="9" id="KW-1185">Reference proteome</keyword>
<evidence type="ECO:0000256" key="1">
    <source>
        <dbReference type="ARBA" id="ARBA00008575"/>
    </source>
</evidence>
<keyword evidence="6" id="KW-1133">Transmembrane helix</keyword>
<evidence type="ECO:0000256" key="7">
    <source>
        <dbReference type="ARBA" id="ARBA00023136"/>
    </source>
</evidence>
<name>A0A0R3RMM7_9BILA</name>
<evidence type="ECO:0000256" key="5">
    <source>
        <dbReference type="ARBA" id="ARBA00022840"/>
    </source>
</evidence>
<dbReference type="InterPro" id="IPR050835">
    <property type="entry name" value="ABC_transporter_sub-D"/>
</dbReference>
<dbReference type="Gene3D" id="3.40.50.300">
    <property type="entry name" value="P-loop containing nucleotide triphosphate hydrolases"/>
    <property type="match status" value="1"/>
</dbReference>
<dbReference type="GO" id="GO:0042626">
    <property type="term" value="F:ATPase-coupled transmembrane transporter activity"/>
    <property type="evidence" value="ECO:0007669"/>
    <property type="project" value="TreeGrafter"/>
</dbReference>
<organism evidence="9 10">
    <name type="scientific">Elaeophora elaphi</name>
    <dbReference type="NCBI Taxonomy" id="1147741"/>
    <lineage>
        <taxon>Eukaryota</taxon>
        <taxon>Metazoa</taxon>
        <taxon>Ecdysozoa</taxon>
        <taxon>Nematoda</taxon>
        <taxon>Chromadorea</taxon>
        <taxon>Rhabditida</taxon>
        <taxon>Spirurina</taxon>
        <taxon>Spiruromorpha</taxon>
        <taxon>Filarioidea</taxon>
        <taxon>Onchocercidae</taxon>
        <taxon>Elaeophora</taxon>
    </lineage>
</organism>
<dbReference type="SMART" id="SM00382">
    <property type="entry name" value="AAA"/>
    <property type="match status" value="1"/>
</dbReference>
<dbReference type="GO" id="GO:0005524">
    <property type="term" value="F:ATP binding"/>
    <property type="evidence" value="ECO:0007669"/>
    <property type="project" value="UniProtKB-KW"/>
</dbReference>
<evidence type="ECO:0000256" key="3">
    <source>
        <dbReference type="ARBA" id="ARBA00022692"/>
    </source>
</evidence>
<evidence type="ECO:0000256" key="6">
    <source>
        <dbReference type="ARBA" id="ARBA00022989"/>
    </source>
</evidence>
<evidence type="ECO:0000313" key="10">
    <source>
        <dbReference type="WBParaSite" id="EEL_0000273701-mRNA-1"/>
    </source>
</evidence>
<dbReference type="GO" id="GO:0042760">
    <property type="term" value="P:very long-chain fatty acid catabolic process"/>
    <property type="evidence" value="ECO:0007669"/>
    <property type="project" value="TreeGrafter"/>
</dbReference>
<dbReference type="InterPro" id="IPR003439">
    <property type="entry name" value="ABC_transporter-like_ATP-bd"/>
</dbReference>
<dbReference type="InterPro" id="IPR027417">
    <property type="entry name" value="P-loop_NTPase"/>
</dbReference>
<dbReference type="GO" id="GO:0005778">
    <property type="term" value="C:peroxisomal membrane"/>
    <property type="evidence" value="ECO:0007669"/>
    <property type="project" value="TreeGrafter"/>
</dbReference>
<evidence type="ECO:0000313" key="9">
    <source>
        <dbReference type="Proteomes" id="UP000050640"/>
    </source>
</evidence>
<keyword evidence="3" id="KW-0812">Transmembrane</keyword>
<dbReference type="SUPFAM" id="SSF52540">
    <property type="entry name" value="P-loop containing nucleoside triphosphate hydrolases"/>
    <property type="match status" value="1"/>
</dbReference>
<comment type="similarity">
    <text evidence="1">Belongs to the ABC transporter superfamily. ABCD family. Peroxisomal fatty acyl CoA transporter (TC 3.A.1.203) subfamily.</text>
</comment>
<dbReference type="PROSITE" id="PS50893">
    <property type="entry name" value="ABC_TRANSPORTER_2"/>
    <property type="match status" value="1"/>
</dbReference>
<dbReference type="GO" id="GO:0005324">
    <property type="term" value="F:long-chain fatty acid transmembrane transporter activity"/>
    <property type="evidence" value="ECO:0007669"/>
    <property type="project" value="TreeGrafter"/>
</dbReference>
<feature type="domain" description="ABC transporter" evidence="8">
    <location>
        <begin position="63"/>
        <end position="296"/>
    </location>
</feature>
<reference evidence="10" key="1">
    <citation type="submission" date="2017-02" db="UniProtKB">
        <authorList>
            <consortium name="WormBaseParasite"/>
        </authorList>
    </citation>
    <scope>IDENTIFICATION</scope>
</reference>
<dbReference type="InterPro" id="IPR003593">
    <property type="entry name" value="AAA+_ATPase"/>
</dbReference>
<keyword evidence="2" id="KW-0813">Transport</keyword>
<dbReference type="Pfam" id="PF00005">
    <property type="entry name" value="ABC_tran"/>
    <property type="match status" value="1"/>
</dbReference>
<evidence type="ECO:0000256" key="4">
    <source>
        <dbReference type="ARBA" id="ARBA00022741"/>
    </source>
</evidence>